<dbReference type="AlphaFoldDB" id="A0A3B0Y3F9"/>
<gene>
    <name evidence="16" type="ORF">MNBD_GAMMA13-398</name>
</gene>
<dbReference type="Gene3D" id="1.10.150.20">
    <property type="entry name" value="5' to 3' exonuclease, C-terminal subdomain"/>
    <property type="match status" value="1"/>
</dbReference>
<keyword evidence="7" id="KW-0742">SOS response</keyword>
<dbReference type="InterPro" id="IPR001943">
    <property type="entry name" value="UVR_dom"/>
</dbReference>
<accession>A0A3B0Y3F9</accession>
<dbReference type="PROSITE" id="PS50164">
    <property type="entry name" value="GIY_YIG"/>
    <property type="match status" value="1"/>
</dbReference>
<dbReference type="GO" id="GO:0006289">
    <property type="term" value="P:nucleotide-excision repair"/>
    <property type="evidence" value="ECO:0007669"/>
    <property type="project" value="InterPro"/>
</dbReference>
<dbReference type="InterPro" id="IPR036876">
    <property type="entry name" value="UVR_dom_sf"/>
</dbReference>
<name>A0A3B0Y3F9_9ZZZZ</name>
<dbReference type="CDD" id="cd10434">
    <property type="entry name" value="GIY-YIG_UvrC_Cho"/>
    <property type="match status" value="1"/>
</dbReference>
<proteinExistence type="inferred from homology"/>
<dbReference type="FunFam" id="3.40.1440.10:FF:000001">
    <property type="entry name" value="UvrABC system protein C"/>
    <property type="match status" value="1"/>
</dbReference>
<evidence type="ECO:0000256" key="10">
    <source>
        <dbReference type="ARBA" id="ARBA00062841"/>
    </source>
</evidence>
<evidence type="ECO:0000259" key="14">
    <source>
        <dbReference type="PROSITE" id="PS50164"/>
    </source>
</evidence>
<dbReference type="FunFam" id="3.30.420.340:FF:000001">
    <property type="entry name" value="UvrABC system protein C"/>
    <property type="match status" value="1"/>
</dbReference>
<dbReference type="GO" id="GO:0005737">
    <property type="term" value="C:cytoplasm"/>
    <property type="evidence" value="ECO:0007669"/>
    <property type="project" value="UniProtKB-SubCell"/>
</dbReference>
<dbReference type="PANTHER" id="PTHR30562:SF1">
    <property type="entry name" value="UVRABC SYSTEM PROTEIN C"/>
    <property type="match status" value="1"/>
</dbReference>
<dbReference type="InterPro" id="IPR010994">
    <property type="entry name" value="RuvA_2-like"/>
</dbReference>
<dbReference type="InterPro" id="IPR004791">
    <property type="entry name" value="UvrC"/>
</dbReference>
<dbReference type="Pfam" id="PF02151">
    <property type="entry name" value="UVR"/>
    <property type="match status" value="1"/>
</dbReference>
<dbReference type="Gene3D" id="3.30.420.340">
    <property type="entry name" value="UvrC, RNAse H endonuclease domain"/>
    <property type="match status" value="1"/>
</dbReference>
<evidence type="ECO:0000256" key="2">
    <source>
        <dbReference type="ARBA" id="ARBA00022490"/>
    </source>
</evidence>
<dbReference type="GO" id="GO:0009432">
    <property type="term" value="P:SOS response"/>
    <property type="evidence" value="ECO:0007669"/>
    <property type="project" value="UniProtKB-KW"/>
</dbReference>
<protein>
    <recommendedName>
        <fullName evidence="11">UvrABC system protein C</fullName>
    </recommendedName>
    <alternativeName>
        <fullName evidence="12">Excinuclease ABC subunit C</fullName>
    </alternativeName>
</protein>
<dbReference type="Gene3D" id="4.10.860.10">
    <property type="entry name" value="UVR domain"/>
    <property type="match status" value="1"/>
</dbReference>
<dbReference type="PROSITE" id="PS50151">
    <property type="entry name" value="UVR"/>
    <property type="match status" value="1"/>
</dbReference>
<reference evidence="16" key="1">
    <citation type="submission" date="2018-06" db="EMBL/GenBank/DDBJ databases">
        <authorList>
            <person name="Zhirakovskaya E."/>
        </authorList>
    </citation>
    <scope>NUCLEOTIDE SEQUENCE</scope>
</reference>
<dbReference type="NCBIfam" id="NF001824">
    <property type="entry name" value="PRK00558.1-5"/>
    <property type="match status" value="1"/>
</dbReference>
<dbReference type="PANTHER" id="PTHR30562">
    <property type="entry name" value="UVRC/OXIDOREDUCTASE"/>
    <property type="match status" value="1"/>
</dbReference>
<keyword evidence="4" id="KW-0228">DNA excision</keyword>
<dbReference type="NCBIfam" id="TIGR00194">
    <property type="entry name" value="uvrC"/>
    <property type="match status" value="1"/>
</dbReference>
<dbReference type="InterPro" id="IPR047296">
    <property type="entry name" value="GIY-YIG_UvrC_Cho"/>
</dbReference>
<evidence type="ECO:0000259" key="13">
    <source>
        <dbReference type="PROSITE" id="PS50151"/>
    </source>
</evidence>
<dbReference type="SMART" id="SM00465">
    <property type="entry name" value="GIYc"/>
    <property type="match status" value="1"/>
</dbReference>
<comment type="subcellular location">
    <subcellularLocation>
        <location evidence="1">Cytoplasm</location>
    </subcellularLocation>
</comment>
<dbReference type="SUPFAM" id="SSF46600">
    <property type="entry name" value="C-terminal UvrC-binding domain of UvrB"/>
    <property type="match status" value="1"/>
</dbReference>
<dbReference type="SUPFAM" id="SSF82771">
    <property type="entry name" value="GIY-YIG endonuclease"/>
    <property type="match status" value="1"/>
</dbReference>
<dbReference type="SMART" id="SM00278">
    <property type="entry name" value="HhH1"/>
    <property type="match status" value="2"/>
</dbReference>
<evidence type="ECO:0000313" key="16">
    <source>
        <dbReference type="EMBL" id="VAW75245.1"/>
    </source>
</evidence>
<evidence type="ECO:0000256" key="7">
    <source>
        <dbReference type="ARBA" id="ARBA00023236"/>
    </source>
</evidence>
<dbReference type="InterPro" id="IPR035901">
    <property type="entry name" value="GIY-YIG_endonuc_sf"/>
</dbReference>
<dbReference type="GO" id="GO:0009381">
    <property type="term" value="F:excinuclease ABC activity"/>
    <property type="evidence" value="ECO:0007669"/>
    <property type="project" value="InterPro"/>
</dbReference>
<keyword evidence="3" id="KW-0227">DNA damage</keyword>
<keyword evidence="6" id="KW-0234">DNA repair</keyword>
<evidence type="ECO:0000256" key="4">
    <source>
        <dbReference type="ARBA" id="ARBA00022769"/>
    </source>
</evidence>
<dbReference type="SUPFAM" id="SSF47781">
    <property type="entry name" value="RuvA domain 2-like"/>
    <property type="match status" value="1"/>
</dbReference>
<evidence type="ECO:0000259" key="15">
    <source>
        <dbReference type="PROSITE" id="PS50165"/>
    </source>
</evidence>
<feature type="domain" description="UVR" evidence="13">
    <location>
        <begin position="209"/>
        <end position="244"/>
    </location>
</feature>
<evidence type="ECO:0000256" key="1">
    <source>
        <dbReference type="ARBA" id="ARBA00004496"/>
    </source>
</evidence>
<feature type="domain" description="GIY-YIG" evidence="14">
    <location>
        <begin position="21"/>
        <end position="99"/>
    </location>
</feature>
<comment type="similarity">
    <text evidence="9">Belongs to the UvrC family.</text>
</comment>
<dbReference type="EMBL" id="UOFK01000068">
    <property type="protein sequence ID" value="VAW75245.1"/>
    <property type="molecule type" value="Genomic_DNA"/>
</dbReference>
<organism evidence="16">
    <name type="scientific">hydrothermal vent metagenome</name>
    <dbReference type="NCBI Taxonomy" id="652676"/>
    <lineage>
        <taxon>unclassified sequences</taxon>
        <taxon>metagenomes</taxon>
        <taxon>ecological metagenomes</taxon>
    </lineage>
</organism>
<dbReference type="Pfam" id="PF14520">
    <property type="entry name" value="HHH_5"/>
    <property type="match status" value="1"/>
</dbReference>
<keyword evidence="5" id="KW-0267">Excision nuclease</keyword>
<evidence type="ECO:0000256" key="12">
    <source>
        <dbReference type="ARBA" id="ARBA00077138"/>
    </source>
</evidence>
<dbReference type="InterPro" id="IPR003583">
    <property type="entry name" value="Hlx-hairpin-Hlx_DNA-bd_motif"/>
</dbReference>
<dbReference type="Pfam" id="PF22920">
    <property type="entry name" value="UvrC_RNaseH"/>
    <property type="match status" value="1"/>
</dbReference>
<dbReference type="PROSITE" id="PS50165">
    <property type="entry name" value="UVRC"/>
    <property type="match status" value="1"/>
</dbReference>
<evidence type="ECO:0000256" key="11">
    <source>
        <dbReference type="ARBA" id="ARBA00067419"/>
    </source>
</evidence>
<evidence type="ECO:0000256" key="5">
    <source>
        <dbReference type="ARBA" id="ARBA00022881"/>
    </source>
</evidence>
<dbReference type="Pfam" id="PF08459">
    <property type="entry name" value="UvrC_RNaseH_dom"/>
    <property type="match status" value="1"/>
</dbReference>
<dbReference type="GO" id="GO:0003677">
    <property type="term" value="F:DNA binding"/>
    <property type="evidence" value="ECO:0007669"/>
    <property type="project" value="InterPro"/>
</dbReference>
<dbReference type="FunFam" id="1.10.150.20:FF:000005">
    <property type="entry name" value="UvrABC system protein C"/>
    <property type="match status" value="1"/>
</dbReference>
<comment type="subunit">
    <text evidence="10">Interacts with UvrB in an incision complex.</text>
</comment>
<dbReference type="InterPro" id="IPR001162">
    <property type="entry name" value="UvrC_RNase_H_dom"/>
</dbReference>
<dbReference type="InterPro" id="IPR050066">
    <property type="entry name" value="UvrABC_protein_C"/>
</dbReference>
<sequence>MDNSKNPPDFDAQSFLRTLTTRPGVYRMFGIGDDLLYVGKAKNLKNRVSSYFRKSGLPIKTQAMMRQMVGVEVTVTHTEAEALILENTLIKTHRPRYNILLRDDKSYPYIFLSSEDLYPRLSLHRGARRRKGRYFGPYPSAGSVRESLHLLQKTFRVRQCEDSFFSNRSRPCLQYQIKRCTAPCVGFIDAQRYAEDVMHTVQFLEGGSSALREELAGKMDAAAQSLDYESAAICRDQIASLSRVQERQYVAGETGDLDILACAVDAGVACVQVFFIRQGVNLGSRLFFPKNPRNSEAEAVLSAFIPQYYLARQIPAKLLTSCEIGDAVLFEQVLGERAERRVHIIHRVRGERARWLKMGVTNAEQALTAHLASRAGVQQRLQLLKAALELEDLPRRMECFDISHTQGEGTVASCVVFDSEGPRKSDYRRFNIRGVQAGDDYAAMEQALTRRYTRLKTEESQLPDILFIDGGKGQVAVAERVLMELQIDEVLIVGVAKGAERRAGMEILHIPAQARQLDLDSSAPALHLIQQIRDEAHRFAITGHRQQRARARKTSALESVPGIGPHRRQRLLKQFGGLQEVARAGVEDLCKVPGISRTLAEQIYDTFHGDP</sequence>
<feature type="domain" description="UvrC family homology region profile" evidence="15">
    <location>
        <begin position="259"/>
        <end position="482"/>
    </location>
</feature>
<evidence type="ECO:0000256" key="3">
    <source>
        <dbReference type="ARBA" id="ARBA00022763"/>
    </source>
</evidence>
<dbReference type="GO" id="GO:0009380">
    <property type="term" value="C:excinuclease repair complex"/>
    <property type="evidence" value="ECO:0007669"/>
    <property type="project" value="InterPro"/>
</dbReference>
<evidence type="ECO:0000256" key="6">
    <source>
        <dbReference type="ARBA" id="ARBA00023204"/>
    </source>
</evidence>
<dbReference type="Gene3D" id="3.40.1440.10">
    <property type="entry name" value="GIY-YIG endonuclease"/>
    <property type="match status" value="1"/>
</dbReference>
<evidence type="ECO:0000256" key="9">
    <source>
        <dbReference type="ARBA" id="ARBA00061531"/>
    </source>
</evidence>
<evidence type="ECO:0000256" key="8">
    <source>
        <dbReference type="ARBA" id="ARBA00059452"/>
    </source>
</evidence>
<keyword evidence="2" id="KW-0963">Cytoplasm</keyword>
<comment type="function">
    <text evidence="8">The UvrABC repair system catalyzes the recognition and processing of DNA lesions. UvrC both incises the 5' and 3' sides of the lesion. The N-terminal half is responsible for the 3' incision and the C-terminal half is responsible for the 5' incision.</text>
</comment>
<dbReference type="InterPro" id="IPR000305">
    <property type="entry name" value="GIY-YIG_endonuc"/>
</dbReference>
<dbReference type="InterPro" id="IPR038476">
    <property type="entry name" value="UvrC_RNase_H_dom_sf"/>
</dbReference>
<dbReference type="HAMAP" id="MF_00203">
    <property type="entry name" value="UvrC"/>
    <property type="match status" value="1"/>
</dbReference>
<dbReference type="Pfam" id="PF01541">
    <property type="entry name" value="GIY-YIG"/>
    <property type="match status" value="1"/>
</dbReference>